<dbReference type="InterPro" id="IPR000620">
    <property type="entry name" value="EamA_dom"/>
</dbReference>
<evidence type="ECO:0000256" key="2">
    <source>
        <dbReference type="SAM" id="Phobius"/>
    </source>
</evidence>
<feature type="transmembrane region" description="Helical" evidence="2">
    <location>
        <begin position="253"/>
        <end position="274"/>
    </location>
</feature>
<feature type="transmembrane region" description="Helical" evidence="2">
    <location>
        <begin position="96"/>
        <end position="119"/>
    </location>
</feature>
<feature type="transmembrane region" description="Helical" evidence="2">
    <location>
        <begin position="312"/>
        <end position="333"/>
    </location>
</feature>
<dbReference type="SUPFAM" id="SSF103481">
    <property type="entry name" value="Multidrug resistance efflux transporter EmrE"/>
    <property type="match status" value="2"/>
</dbReference>
<feature type="transmembrane region" description="Helical" evidence="2">
    <location>
        <begin position="220"/>
        <end position="241"/>
    </location>
</feature>
<protein>
    <recommendedName>
        <fullName evidence="3">EamA domain-containing protein</fullName>
    </recommendedName>
</protein>
<dbReference type="AlphaFoldDB" id="A0A0G4HJH9"/>
<reference evidence="4" key="1">
    <citation type="submission" date="2014-11" db="EMBL/GenBank/DDBJ databases">
        <authorList>
            <person name="Otto D Thomas"/>
            <person name="Naeem Raeece"/>
        </authorList>
    </citation>
    <scope>NUCLEOTIDE SEQUENCE</scope>
</reference>
<proteinExistence type="predicted"/>
<feature type="transmembrane region" description="Helical" evidence="2">
    <location>
        <begin position="191"/>
        <end position="208"/>
    </location>
</feature>
<sequence length="477" mass="49880">MQSEAMVSAETPDATTDGATDILNSSELPERQSVPTQSQDTDVPVQMEAQNRAEERHMRWGRRRTVGLIFVVVSAVVWSTNGYLVTVTTDAAGVGFSVLTVSFVLAVVSVAAFGVSVLANPRLLRVLACIDEGVGVASLVLTRHVCSATALVLIYQAYGALPLGSATALLCSSPVWTALIAFVWLREVLNWKRILGAIGAVGGVVLITRDEEGGQEKGGMTALMGICAALVAAGLLSMATVITRKIRRQQPPIVLLGGYGVTLGVGCAVSAAVSSTDLIPVSKGPVDWLVVGLTGLTGFSANLLVAESLRRVDASVVNVIATLEVAFSFVWQICTLARPASLTAVCGSVLILACSALVWRPEERSTGRSSASPNESEASTSASGPPSGFALGSVGDAARRVEPPTRNGGSRHNEEEDSAAEERPILLGAAQKSFAPSFSRVEEISMRVGEGTPTRRSPMSGSSHGKLIERQSKVETP</sequence>
<feature type="region of interest" description="Disordered" evidence="1">
    <location>
        <begin position="364"/>
        <end position="426"/>
    </location>
</feature>
<feature type="domain" description="EamA" evidence="3">
    <location>
        <begin position="224"/>
        <end position="358"/>
    </location>
</feature>
<gene>
    <name evidence="4" type="ORF">Cvel_7091</name>
</gene>
<keyword evidence="2" id="KW-0812">Transmembrane</keyword>
<dbReference type="PANTHER" id="PTHR22911">
    <property type="entry name" value="ACYL-MALONYL CONDENSING ENZYME-RELATED"/>
    <property type="match status" value="1"/>
</dbReference>
<feature type="transmembrane region" description="Helical" evidence="2">
    <location>
        <begin position="339"/>
        <end position="359"/>
    </location>
</feature>
<feature type="region of interest" description="Disordered" evidence="1">
    <location>
        <begin position="1"/>
        <end position="45"/>
    </location>
</feature>
<dbReference type="GO" id="GO:0016020">
    <property type="term" value="C:membrane"/>
    <property type="evidence" value="ECO:0007669"/>
    <property type="project" value="InterPro"/>
</dbReference>
<evidence type="ECO:0000259" key="3">
    <source>
        <dbReference type="Pfam" id="PF00892"/>
    </source>
</evidence>
<feature type="transmembrane region" description="Helical" evidence="2">
    <location>
        <begin position="140"/>
        <end position="158"/>
    </location>
</feature>
<feature type="transmembrane region" description="Helical" evidence="2">
    <location>
        <begin position="164"/>
        <end position="184"/>
    </location>
</feature>
<feature type="compositionally biased region" description="Basic and acidic residues" evidence="1">
    <location>
        <begin position="466"/>
        <end position="477"/>
    </location>
</feature>
<keyword evidence="2" id="KW-0472">Membrane</keyword>
<dbReference type="VEuPathDB" id="CryptoDB:Cvel_7091"/>
<feature type="compositionally biased region" description="Polar residues" evidence="1">
    <location>
        <begin position="367"/>
        <end position="384"/>
    </location>
</feature>
<accession>A0A0G4HJH9</accession>
<feature type="compositionally biased region" description="Polar residues" evidence="1">
    <location>
        <begin position="13"/>
        <end position="41"/>
    </location>
</feature>
<dbReference type="PhylomeDB" id="A0A0G4HJH9"/>
<organism evidence="4">
    <name type="scientific">Chromera velia CCMP2878</name>
    <dbReference type="NCBI Taxonomy" id="1169474"/>
    <lineage>
        <taxon>Eukaryota</taxon>
        <taxon>Sar</taxon>
        <taxon>Alveolata</taxon>
        <taxon>Colpodellida</taxon>
        <taxon>Chromeraceae</taxon>
        <taxon>Chromera</taxon>
    </lineage>
</organism>
<evidence type="ECO:0000313" key="4">
    <source>
        <dbReference type="EMBL" id="CEM44241.1"/>
    </source>
</evidence>
<dbReference type="PANTHER" id="PTHR22911:SF137">
    <property type="entry name" value="SOLUTE CARRIER FAMILY 35 MEMBER G2-RELATED"/>
    <property type="match status" value="1"/>
</dbReference>
<dbReference type="Pfam" id="PF00892">
    <property type="entry name" value="EamA"/>
    <property type="match status" value="2"/>
</dbReference>
<dbReference type="InterPro" id="IPR037185">
    <property type="entry name" value="EmrE-like"/>
</dbReference>
<feature type="transmembrane region" description="Helical" evidence="2">
    <location>
        <begin position="286"/>
        <end position="305"/>
    </location>
</feature>
<dbReference type="EMBL" id="CDMZ01002877">
    <property type="protein sequence ID" value="CEM44241.1"/>
    <property type="molecule type" value="Genomic_DNA"/>
</dbReference>
<feature type="region of interest" description="Disordered" evidence="1">
    <location>
        <begin position="445"/>
        <end position="477"/>
    </location>
</feature>
<name>A0A0G4HJH9_9ALVE</name>
<feature type="domain" description="EamA" evidence="3">
    <location>
        <begin position="66"/>
        <end position="208"/>
    </location>
</feature>
<evidence type="ECO:0000256" key="1">
    <source>
        <dbReference type="SAM" id="MobiDB-lite"/>
    </source>
</evidence>
<keyword evidence="2" id="KW-1133">Transmembrane helix</keyword>
<feature type="transmembrane region" description="Helical" evidence="2">
    <location>
        <begin position="66"/>
        <end position="84"/>
    </location>
</feature>
<feature type="compositionally biased region" description="Polar residues" evidence="1">
    <location>
        <begin position="454"/>
        <end position="463"/>
    </location>
</feature>